<comment type="caution">
    <text evidence="2">The sequence shown here is derived from an EMBL/GenBank/DDBJ whole genome shotgun (WGS) entry which is preliminary data.</text>
</comment>
<reference evidence="2" key="2">
    <citation type="journal article" date="2023" name="mSystems">
        <title>Charting the Lipopeptidome of Nonpathogenic Pseudomonas.</title>
        <authorList>
            <person name="Cesa-Luna C."/>
            <person name="Geudens N."/>
            <person name="Girard L."/>
            <person name="De Roo V."/>
            <person name="Maklad H.R."/>
            <person name="Martins J.C."/>
            <person name="Hofte M."/>
            <person name="De Mot R."/>
        </authorList>
    </citation>
    <scope>NUCLEOTIDE SEQUENCE</scope>
    <source>
        <strain evidence="2">B1M3-32</strain>
    </source>
</reference>
<dbReference type="PANTHER" id="PTHR38444:SF1">
    <property type="entry name" value="ENTEROBACTIN BIOSYNTHESIS PROTEIN YBDZ"/>
    <property type="match status" value="1"/>
</dbReference>
<reference evidence="2" key="1">
    <citation type="submission" date="2022-09" db="EMBL/GenBank/DDBJ databases">
        <authorList>
            <person name="Cesa-Luna C."/>
            <person name="Girard L."/>
            <person name="Lood C."/>
            <person name="Hofte M."/>
            <person name="De Mot R."/>
        </authorList>
    </citation>
    <scope>NUCLEOTIDE SEQUENCE</scope>
    <source>
        <strain evidence="2">B1M3-32</strain>
    </source>
</reference>
<dbReference type="EMBL" id="JAOSKY010000012">
    <property type="protein sequence ID" value="MCU7249877.1"/>
    <property type="molecule type" value="Genomic_DNA"/>
</dbReference>
<evidence type="ECO:0000259" key="1">
    <source>
        <dbReference type="SMART" id="SM00923"/>
    </source>
</evidence>
<keyword evidence="3" id="KW-1185">Reference proteome</keyword>
<dbReference type="PANTHER" id="PTHR38444">
    <property type="entry name" value="ENTEROBACTIN BIOSYNTHESIS PROTEIN YBDZ"/>
    <property type="match status" value="1"/>
</dbReference>
<dbReference type="GO" id="GO:0019290">
    <property type="term" value="P:siderophore biosynthetic process"/>
    <property type="evidence" value="ECO:0007669"/>
    <property type="project" value="TreeGrafter"/>
</dbReference>
<dbReference type="SMART" id="SM00923">
    <property type="entry name" value="MbtH"/>
    <property type="match status" value="1"/>
</dbReference>
<dbReference type="Proteomes" id="UP001139955">
    <property type="component" value="Unassembled WGS sequence"/>
</dbReference>
<dbReference type="GO" id="GO:0005829">
    <property type="term" value="C:cytosol"/>
    <property type="evidence" value="ECO:0007669"/>
    <property type="project" value="TreeGrafter"/>
</dbReference>
<evidence type="ECO:0000313" key="2">
    <source>
        <dbReference type="EMBL" id="MCU7249877.1"/>
    </source>
</evidence>
<dbReference type="Pfam" id="PF03621">
    <property type="entry name" value="MbtH"/>
    <property type="match status" value="1"/>
</dbReference>
<evidence type="ECO:0000313" key="3">
    <source>
        <dbReference type="Proteomes" id="UP001139955"/>
    </source>
</evidence>
<dbReference type="Gene3D" id="3.90.820.10">
    <property type="entry name" value="Structural Genomics, Unknown Function 30-nov-00 1gh9 Mol_id"/>
    <property type="match status" value="1"/>
</dbReference>
<protein>
    <submittedName>
        <fullName evidence="2">MbtH family NRPS accessory protein</fullName>
    </submittedName>
</protein>
<dbReference type="RefSeq" id="WP_301622741.1">
    <property type="nucleotide sequence ID" value="NZ_JAOSKY010000012.1"/>
</dbReference>
<dbReference type="InterPro" id="IPR038020">
    <property type="entry name" value="MbtH-like_sf"/>
</dbReference>
<accession>A0A9X2XJ83</accession>
<dbReference type="SUPFAM" id="SSF160582">
    <property type="entry name" value="MbtH-like"/>
    <property type="match status" value="1"/>
</dbReference>
<dbReference type="AlphaFoldDB" id="A0A9X2XJ83"/>
<name>A0A9X2XJ83_9PSED</name>
<feature type="domain" description="MbtH-like" evidence="1">
    <location>
        <begin position="1"/>
        <end position="49"/>
    </location>
</feature>
<proteinExistence type="predicted"/>
<dbReference type="InterPro" id="IPR037407">
    <property type="entry name" value="MLP_fam"/>
</dbReference>
<organism evidence="2 3">
    <name type="scientific">Pseudomonas koreensis</name>
    <dbReference type="NCBI Taxonomy" id="198620"/>
    <lineage>
        <taxon>Bacteria</taxon>
        <taxon>Pseudomonadati</taxon>
        <taxon>Pseudomonadota</taxon>
        <taxon>Gammaproteobacteria</taxon>
        <taxon>Pseudomonadales</taxon>
        <taxon>Pseudomonadaceae</taxon>
        <taxon>Pseudomonas</taxon>
    </lineage>
</organism>
<gene>
    <name evidence="2" type="ORF">OC940_18880</name>
</gene>
<sequence>MRDAELQFEVVINAQGQYSLWPAGKPMACGWNEAGMRGERQTCLDYINQHWTDMRPRSLRDPVGAGLLAKAPDRSQRI</sequence>
<dbReference type="InterPro" id="IPR005153">
    <property type="entry name" value="MbtH-like_dom"/>
</dbReference>